<name>A0A9J5XJ31_SOLCO</name>
<dbReference type="AlphaFoldDB" id="A0A9J5XJ31"/>
<reference evidence="1 2" key="1">
    <citation type="submission" date="2020-09" db="EMBL/GenBank/DDBJ databases">
        <title>De no assembly of potato wild relative species, Solanum commersonii.</title>
        <authorList>
            <person name="Cho K."/>
        </authorList>
    </citation>
    <scope>NUCLEOTIDE SEQUENCE [LARGE SCALE GENOMIC DNA]</scope>
    <source>
        <strain evidence="1">LZ3.2</strain>
        <tissue evidence="1">Leaf</tissue>
    </source>
</reference>
<dbReference type="Proteomes" id="UP000824120">
    <property type="component" value="Chromosome 9"/>
</dbReference>
<proteinExistence type="predicted"/>
<protein>
    <submittedName>
        <fullName evidence="1">Uncharacterized protein</fullName>
    </submittedName>
</protein>
<accession>A0A9J5XJ31</accession>
<organism evidence="1 2">
    <name type="scientific">Solanum commersonii</name>
    <name type="common">Commerson's wild potato</name>
    <name type="synonym">Commerson's nightshade</name>
    <dbReference type="NCBI Taxonomy" id="4109"/>
    <lineage>
        <taxon>Eukaryota</taxon>
        <taxon>Viridiplantae</taxon>
        <taxon>Streptophyta</taxon>
        <taxon>Embryophyta</taxon>
        <taxon>Tracheophyta</taxon>
        <taxon>Spermatophyta</taxon>
        <taxon>Magnoliopsida</taxon>
        <taxon>eudicotyledons</taxon>
        <taxon>Gunneridae</taxon>
        <taxon>Pentapetalae</taxon>
        <taxon>asterids</taxon>
        <taxon>lamiids</taxon>
        <taxon>Solanales</taxon>
        <taxon>Solanaceae</taxon>
        <taxon>Solanoideae</taxon>
        <taxon>Solaneae</taxon>
        <taxon>Solanum</taxon>
    </lineage>
</organism>
<gene>
    <name evidence="1" type="ORF">H5410_048749</name>
</gene>
<keyword evidence="2" id="KW-1185">Reference proteome</keyword>
<sequence>MQTDVERALRRVENYMAATNQIEDGHVHEPQVKKRKKSVKCIAILETMTTEGLLMETLQQHQLINWKNKRLHLLPCFEV</sequence>
<evidence type="ECO:0000313" key="1">
    <source>
        <dbReference type="EMBL" id="KAG5588315.1"/>
    </source>
</evidence>
<evidence type="ECO:0000313" key="2">
    <source>
        <dbReference type="Proteomes" id="UP000824120"/>
    </source>
</evidence>
<comment type="caution">
    <text evidence="1">The sequence shown here is derived from an EMBL/GenBank/DDBJ whole genome shotgun (WGS) entry which is preliminary data.</text>
</comment>
<dbReference type="EMBL" id="JACXVP010000009">
    <property type="protein sequence ID" value="KAG5588315.1"/>
    <property type="molecule type" value="Genomic_DNA"/>
</dbReference>